<reference evidence="2" key="2">
    <citation type="submission" date="2021-03" db="UniProtKB">
        <authorList>
            <consortium name="EnsemblPlants"/>
        </authorList>
    </citation>
    <scope>IDENTIFICATION</scope>
</reference>
<feature type="compositionally biased region" description="Basic and acidic residues" evidence="1">
    <location>
        <begin position="57"/>
        <end position="69"/>
    </location>
</feature>
<feature type="region of interest" description="Disordered" evidence="1">
    <location>
        <begin position="40"/>
        <end position="77"/>
    </location>
</feature>
<evidence type="ECO:0000313" key="3">
    <source>
        <dbReference type="Proteomes" id="UP000596660"/>
    </source>
</evidence>
<protein>
    <submittedName>
        <fullName evidence="2">Uncharacterized protein</fullName>
    </submittedName>
</protein>
<sequence>MIIDQVNDQFKAIEVHQKAPPAKPVEVDSYGNWMLVKKPGRKRSPRVEKMGPNQAKDAQEQIKGKDHNLPNHQAKSAAGIVGTSTSFEILAGRGEVANILLEDSMTNDIIQGAINLGTEDSIKDFNLSSHSREEKKIRVKYLRRPQHRLPKKPIEKLQ</sequence>
<proteinExistence type="predicted"/>
<name>A0A803N039_CHEQI</name>
<dbReference type="Gramene" id="AUR62038323-RA">
    <property type="protein sequence ID" value="AUR62038323-RA:cds"/>
    <property type="gene ID" value="AUR62038323"/>
</dbReference>
<evidence type="ECO:0000256" key="1">
    <source>
        <dbReference type="SAM" id="MobiDB-lite"/>
    </source>
</evidence>
<accession>A0A803N039</accession>
<dbReference type="Proteomes" id="UP000596660">
    <property type="component" value="Unplaced"/>
</dbReference>
<dbReference type="AlphaFoldDB" id="A0A803N039"/>
<evidence type="ECO:0000313" key="2">
    <source>
        <dbReference type="EnsemblPlants" id="AUR62038323-RA:cds"/>
    </source>
</evidence>
<dbReference type="EnsemblPlants" id="AUR62038323-RA">
    <property type="protein sequence ID" value="AUR62038323-RA:cds"/>
    <property type="gene ID" value="AUR62038323"/>
</dbReference>
<reference evidence="2" key="1">
    <citation type="journal article" date="2017" name="Nature">
        <title>The genome of Chenopodium quinoa.</title>
        <authorList>
            <person name="Jarvis D.E."/>
            <person name="Ho Y.S."/>
            <person name="Lightfoot D.J."/>
            <person name="Schmoeckel S.M."/>
            <person name="Li B."/>
            <person name="Borm T.J.A."/>
            <person name="Ohyanagi H."/>
            <person name="Mineta K."/>
            <person name="Michell C.T."/>
            <person name="Saber N."/>
            <person name="Kharbatia N.M."/>
            <person name="Rupper R.R."/>
            <person name="Sharp A.R."/>
            <person name="Dally N."/>
            <person name="Boughton B.A."/>
            <person name="Woo Y.H."/>
            <person name="Gao G."/>
            <person name="Schijlen E.G.W.M."/>
            <person name="Guo X."/>
            <person name="Momin A.A."/>
            <person name="Negrao S."/>
            <person name="Al-Babili S."/>
            <person name="Gehring C."/>
            <person name="Roessner U."/>
            <person name="Jung C."/>
            <person name="Murphy K."/>
            <person name="Arold S.T."/>
            <person name="Gojobori T."/>
            <person name="van der Linden C.G."/>
            <person name="van Loo E.N."/>
            <person name="Jellen E.N."/>
            <person name="Maughan P.J."/>
            <person name="Tester M."/>
        </authorList>
    </citation>
    <scope>NUCLEOTIDE SEQUENCE [LARGE SCALE GENOMIC DNA]</scope>
    <source>
        <strain evidence="2">cv. PI 614886</strain>
    </source>
</reference>
<organism evidence="2 3">
    <name type="scientific">Chenopodium quinoa</name>
    <name type="common">Quinoa</name>
    <dbReference type="NCBI Taxonomy" id="63459"/>
    <lineage>
        <taxon>Eukaryota</taxon>
        <taxon>Viridiplantae</taxon>
        <taxon>Streptophyta</taxon>
        <taxon>Embryophyta</taxon>
        <taxon>Tracheophyta</taxon>
        <taxon>Spermatophyta</taxon>
        <taxon>Magnoliopsida</taxon>
        <taxon>eudicotyledons</taxon>
        <taxon>Gunneridae</taxon>
        <taxon>Pentapetalae</taxon>
        <taxon>Caryophyllales</taxon>
        <taxon>Chenopodiaceae</taxon>
        <taxon>Chenopodioideae</taxon>
        <taxon>Atripliceae</taxon>
        <taxon>Chenopodium</taxon>
    </lineage>
</organism>
<keyword evidence="3" id="KW-1185">Reference proteome</keyword>